<keyword evidence="4" id="KW-1185">Reference proteome</keyword>
<dbReference type="GO" id="GO:0003682">
    <property type="term" value="F:chromatin binding"/>
    <property type="evidence" value="ECO:0007669"/>
    <property type="project" value="InterPro"/>
</dbReference>
<comment type="caution">
    <text evidence="3">The sequence shown here is derived from an EMBL/GenBank/DDBJ whole genome shotgun (WGS) entry which is preliminary data.</text>
</comment>
<proteinExistence type="predicted"/>
<evidence type="ECO:0000256" key="1">
    <source>
        <dbReference type="SAM" id="MobiDB-lite"/>
    </source>
</evidence>
<sequence length="238" mass="28066">MSDRKRPCPKEQDIDADCPFTIVYKANPPRAEEKREKEKNGKTCTRRDRHDSKHFQLQTFDFPRTSAFKAMDVYYVVQPSNRWLGMTRYKNFRNGFTCTAGDFVIVANEQSIKRQCTENHVQDGNSKLHDDHWIAQVLEIRALDTFNIYARVSWMYRPHDIPPGTLRGRTIIEGRQPYHGPRELIMSNHMDIIDVMSIKETTDVRRWIGSDDEEIKDAFYYRQAYNCRSRVLSPVPRT</sequence>
<evidence type="ECO:0000313" key="4">
    <source>
        <dbReference type="Proteomes" id="UP000037904"/>
    </source>
</evidence>
<dbReference type="AlphaFoldDB" id="A0A0N0V511"/>
<feature type="compositionally biased region" description="Basic and acidic residues" evidence="1">
    <location>
        <begin position="30"/>
        <end position="47"/>
    </location>
</feature>
<gene>
    <name evidence="3" type="ORF">FLAG1_11371</name>
</gene>
<reference evidence="3 4" key="1">
    <citation type="submission" date="2015-04" db="EMBL/GenBank/DDBJ databases">
        <title>The draft genome sequence of Fusarium langsethiae, a T-2/HT-2 mycotoxin producer.</title>
        <authorList>
            <person name="Lysoe E."/>
            <person name="Divon H.H."/>
            <person name="Terzi V."/>
            <person name="Orru L."/>
            <person name="Lamontanara A."/>
            <person name="Kolseth A.-K."/>
            <person name="Frandsen R.J."/>
            <person name="Nielsen K."/>
            <person name="Thrane U."/>
        </authorList>
    </citation>
    <scope>NUCLEOTIDE SEQUENCE [LARGE SCALE GENOMIC DNA]</scope>
    <source>
        <strain evidence="3 4">Fl201059</strain>
    </source>
</reference>
<dbReference type="Proteomes" id="UP000037904">
    <property type="component" value="Unassembled WGS sequence"/>
</dbReference>
<dbReference type="Pfam" id="PF01426">
    <property type="entry name" value="BAH"/>
    <property type="match status" value="1"/>
</dbReference>
<dbReference type="PROSITE" id="PS51038">
    <property type="entry name" value="BAH"/>
    <property type="match status" value="1"/>
</dbReference>
<evidence type="ECO:0000259" key="2">
    <source>
        <dbReference type="PROSITE" id="PS51038"/>
    </source>
</evidence>
<accession>A0A0N0V511</accession>
<dbReference type="InterPro" id="IPR001025">
    <property type="entry name" value="BAH_dom"/>
</dbReference>
<dbReference type="PANTHER" id="PTHR46364">
    <property type="entry name" value="OS08G0421900 PROTEIN"/>
    <property type="match status" value="1"/>
</dbReference>
<dbReference type="Gene3D" id="2.30.30.490">
    <property type="match status" value="1"/>
</dbReference>
<dbReference type="EMBL" id="JXCE01000840">
    <property type="protein sequence ID" value="KPA35897.1"/>
    <property type="molecule type" value="Genomic_DNA"/>
</dbReference>
<feature type="region of interest" description="Disordered" evidence="1">
    <location>
        <begin position="27"/>
        <end position="47"/>
    </location>
</feature>
<dbReference type="SMART" id="SM00439">
    <property type="entry name" value="BAH"/>
    <property type="match status" value="1"/>
</dbReference>
<dbReference type="CDD" id="cd04370">
    <property type="entry name" value="BAH"/>
    <property type="match status" value="1"/>
</dbReference>
<organism evidence="3 4">
    <name type="scientific">Fusarium langsethiae</name>
    <dbReference type="NCBI Taxonomy" id="179993"/>
    <lineage>
        <taxon>Eukaryota</taxon>
        <taxon>Fungi</taxon>
        <taxon>Dikarya</taxon>
        <taxon>Ascomycota</taxon>
        <taxon>Pezizomycotina</taxon>
        <taxon>Sordariomycetes</taxon>
        <taxon>Hypocreomycetidae</taxon>
        <taxon>Hypocreales</taxon>
        <taxon>Nectriaceae</taxon>
        <taxon>Fusarium</taxon>
    </lineage>
</organism>
<feature type="domain" description="BAH" evidence="2">
    <location>
        <begin position="96"/>
        <end position="236"/>
    </location>
</feature>
<protein>
    <recommendedName>
        <fullName evidence="2">BAH domain-containing protein</fullName>
    </recommendedName>
</protein>
<evidence type="ECO:0000313" key="3">
    <source>
        <dbReference type="EMBL" id="KPA35897.1"/>
    </source>
</evidence>
<dbReference type="InterPro" id="IPR043151">
    <property type="entry name" value="BAH_sf"/>
</dbReference>
<name>A0A0N0V511_FUSLA</name>